<dbReference type="SUPFAM" id="SSF52172">
    <property type="entry name" value="CheY-like"/>
    <property type="match status" value="1"/>
</dbReference>
<feature type="modified residue" description="4-aspartylphosphate" evidence="2">
    <location>
        <position position="54"/>
    </location>
</feature>
<dbReference type="Gene3D" id="2.40.50.1020">
    <property type="entry name" value="LytTr DNA-binding domain"/>
    <property type="match status" value="1"/>
</dbReference>
<evidence type="ECO:0000256" key="2">
    <source>
        <dbReference type="PROSITE-ProRule" id="PRU00169"/>
    </source>
</evidence>
<dbReference type="RefSeq" id="WP_009574384.1">
    <property type="nucleotide sequence ID" value="NZ_AEIG01000002.1"/>
</dbReference>
<dbReference type="PROSITE" id="PS50930">
    <property type="entry name" value="HTH_LYTTR"/>
    <property type="match status" value="1"/>
</dbReference>
<dbReference type="EMBL" id="AEIG01000002">
    <property type="protein sequence ID" value="EGG30963.1"/>
    <property type="molecule type" value="Genomic_DNA"/>
</dbReference>
<evidence type="ECO:0000313" key="5">
    <source>
        <dbReference type="EMBL" id="EGG30963.1"/>
    </source>
</evidence>
<dbReference type="InterPro" id="IPR011006">
    <property type="entry name" value="CheY-like_superfamily"/>
</dbReference>
<dbReference type="GO" id="GO:0003677">
    <property type="term" value="F:DNA binding"/>
    <property type="evidence" value="ECO:0007669"/>
    <property type="project" value="InterPro"/>
</dbReference>
<reference evidence="5 6" key="1">
    <citation type="journal article" date="2011" name="J. Bacteriol.">
        <title>Genome sequence of strain IMCC3088, a proteorhodopsin-containing marine bacterium belonging to the OM60/NOR5 clade.</title>
        <authorList>
            <person name="Jang Y."/>
            <person name="Oh H.M."/>
            <person name="Kang I."/>
            <person name="Lee K."/>
            <person name="Yang S.J."/>
            <person name="Cho J.C."/>
        </authorList>
    </citation>
    <scope>NUCLEOTIDE SEQUENCE [LARGE SCALE GENOMIC DNA]</scope>
    <source>
        <strain evidence="5 6">IMCC3088</strain>
    </source>
</reference>
<name>F3KYA7_9GAMM</name>
<dbReference type="PROSITE" id="PS50110">
    <property type="entry name" value="RESPONSE_REGULATORY"/>
    <property type="match status" value="1"/>
</dbReference>
<sequence>MMRTLVVDDEPLAREYLLSLLADHGDIEVIGTCKNGREAIAAIRGESPDLVFLDIQMPGMNGFDVVKAIQEDDAMPLFIFATAYDDYAVEAFDLAAVDYVLKPLEASRLARAIERARERHVAVSKGELMSAVDKALGRDTQLQPPASGAVQKLTIRDNGQIQLVDFNDIDWVDAAGDYMCVHVGPVTHIMRCTMTELSQRLSSGPFARIHRSTLVNLDKVTQITPLSKGESLLHLEGDTTLKVSRNYRQSIVHLLN</sequence>
<dbReference type="SMART" id="SM00850">
    <property type="entry name" value="LytTR"/>
    <property type="match status" value="1"/>
</dbReference>
<gene>
    <name evidence="5" type="ORF">IMCC3088_1275</name>
</gene>
<comment type="caution">
    <text evidence="5">The sequence shown here is derived from an EMBL/GenBank/DDBJ whole genome shotgun (WGS) entry which is preliminary data.</text>
</comment>
<dbReference type="Proteomes" id="UP000005615">
    <property type="component" value="Unassembled WGS sequence"/>
</dbReference>
<dbReference type="CDD" id="cd17532">
    <property type="entry name" value="REC_LytTR_AlgR-like"/>
    <property type="match status" value="1"/>
</dbReference>
<evidence type="ECO:0000256" key="1">
    <source>
        <dbReference type="ARBA" id="ARBA00023012"/>
    </source>
</evidence>
<keyword evidence="2" id="KW-0597">Phosphoprotein</keyword>
<dbReference type="PANTHER" id="PTHR37299">
    <property type="entry name" value="TRANSCRIPTIONAL REGULATOR-RELATED"/>
    <property type="match status" value="1"/>
</dbReference>
<accession>F3KYA7</accession>
<evidence type="ECO:0000313" key="6">
    <source>
        <dbReference type="Proteomes" id="UP000005615"/>
    </source>
</evidence>
<dbReference type="InterPro" id="IPR046947">
    <property type="entry name" value="LytR-like"/>
</dbReference>
<protein>
    <submittedName>
        <fullName evidence="5">Response regulator</fullName>
    </submittedName>
</protein>
<dbReference type="Pfam" id="PF04397">
    <property type="entry name" value="LytTR"/>
    <property type="match status" value="1"/>
</dbReference>
<dbReference type="AlphaFoldDB" id="F3KYA7"/>
<proteinExistence type="predicted"/>
<evidence type="ECO:0000259" key="4">
    <source>
        <dbReference type="PROSITE" id="PS50930"/>
    </source>
</evidence>
<dbReference type="InterPro" id="IPR007492">
    <property type="entry name" value="LytTR_DNA-bd_dom"/>
</dbReference>
<keyword evidence="1" id="KW-0902">Two-component regulatory system</keyword>
<dbReference type="Gene3D" id="3.40.50.2300">
    <property type="match status" value="1"/>
</dbReference>
<dbReference type="PANTHER" id="PTHR37299:SF1">
    <property type="entry name" value="STAGE 0 SPORULATION PROTEIN A HOMOLOG"/>
    <property type="match status" value="1"/>
</dbReference>
<feature type="domain" description="Response regulatory" evidence="3">
    <location>
        <begin position="3"/>
        <end position="117"/>
    </location>
</feature>
<keyword evidence="6" id="KW-1185">Reference proteome</keyword>
<dbReference type="Pfam" id="PF00072">
    <property type="entry name" value="Response_reg"/>
    <property type="match status" value="1"/>
</dbReference>
<dbReference type="STRING" id="2518989.IMCC3088_1275"/>
<dbReference type="SMART" id="SM00448">
    <property type="entry name" value="REC"/>
    <property type="match status" value="1"/>
</dbReference>
<dbReference type="InterPro" id="IPR001789">
    <property type="entry name" value="Sig_transdc_resp-reg_receiver"/>
</dbReference>
<dbReference type="eggNOG" id="COG3279">
    <property type="taxonomic scope" value="Bacteria"/>
</dbReference>
<organism evidence="5 6">
    <name type="scientific">Aequoribacter fuscus</name>
    <dbReference type="NCBI Taxonomy" id="2518989"/>
    <lineage>
        <taxon>Bacteria</taxon>
        <taxon>Pseudomonadati</taxon>
        <taxon>Pseudomonadota</taxon>
        <taxon>Gammaproteobacteria</taxon>
        <taxon>Cellvibrionales</taxon>
        <taxon>Halieaceae</taxon>
        <taxon>Aequoribacter</taxon>
    </lineage>
</organism>
<dbReference type="GO" id="GO:0000156">
    <property type="term" value="F:phosphorelay response regulator activity"/>
    <property type="evidence" value="ECO:0007669"/>
    <property type="project" value="InterPro"/>
</dbReference>
<feature type="domain" description="HTH LytTR-type" evidence="4">
    <location>
        <begin position="153"/>
        <end position="256"/>
    </location>
</feature>
<evidence type="ECO:0000259" key="3">
    <source>
        <dbReference type="PROSITE" id="PS50110"/>
    </source>
</evidence>